<proteinExistence type="predicted"/>
<comment type="caution">
    <text evidence="1">The sequence shown here is derived from an EMBL/GenBank/DDBJ whole genome shotgun (WGS) entry which is preliminary data.</text>
</comment>
<organism evidence="1 2">
    <name type="scientific">Staurois parvus</name>
    <dbReference type="NCBI Taxonomy" id="386267"/>
    <lineage>
        <taxon>Eukaryota</taxon>
        <taxon>Metazoa</taxon>
        <taxon>Chordata</taxon>
        <taxon>Craniata</taxon>
        <taxon>Vertebrata</taxon>
        <taxon>Euteleostomi</taxon>
        <taxon>Amphibia</taxon>
        <taxon>Batrachia</taxon>
        <taxon>Anura</taxon>
        <taxon>Neobatrachia</taxon>
        <taxon>Ranoidea</taxon>
        <taxon>Ranidae</taxon>
        <taxon>Staurois</taxon>
    </lineage>
</organism>
<dbReference type="Proteomes" id="UP001162483">
    <property type="component" value="Unassembled WGS sequence"/>
</dbReference>
<accession>A0ABN9CS63</accession>
<reference evidence="1" key="1">
    <citation type="submission" date="2023-05" db="EMBL/GenBank/DDBJ databases">
        <authorList>
            <person name="Stuckert A."/>
        </authorList>
    </citation>
    <scope>NUCLEOTIDE SEQUENCE</scope>
</reference>
<protein>
    <submittedName>
        <fullName evidence="1">Uncharacterized protein</fullName>
    </submittedName>
</protein>
<evidence type="ECO:0000313" key="1">
    <source>
        <dbReference type="EMBL" id="CAI9562564.1"/>
    </source>
</evidence>
<keyword evidence="2" id="KW-1185">Reference proteome</keyword>
<name>A0ABN9CS63_9NEOB</name>
<gene>
    <name evidence="1" type="ORF">SPARVUS_LOCUS5636401</name>
</gene>
<evidence type="ECO:0000313" key="2">
    <source>
        <dbReference type="Proteomes" id="UP001162483"/>
    </source>
</evidence>
<sequence>MHSPKRENTTSLAIHTKLSMCSVSTQCRIRREVEDQRRQNQTAFFTQCGGLTP</sequence>
<dbReference type="EMBL" id="CATNWA010011945">
    <property type="protein sequence ID" value="CAI9562564.1"/>
    <property type="molecule type" value="Genomic_DNA"/>
</dbReference>